<dbReference type="Gene3D" id="1.10.357.10">
    <property type="entry name" value="Tetracycline Repressor, domain 2"/>
    <property type="match status" value="1"/>
</dbReference>
<dbReference type="Pfam" id="PF21993">
    <property type="entry name" value="TetR_C_13_2"/>
    <property type="match status" value="1"/>
</dbReference>
<evidence type="ECO:0000256" key="4">
    <source>
        <dbReference type="PROSITE-ProRule" id="PRU00335"/>
    </source>
</evidence>
<keyword evidence="1" id="KW-0805">Transcription regulation</keyword>
<dbReference type="EMBL" id="JAGGMS010000001">
    <property type="protein sequence ID" value="MBP2180971.1"/>
    <property type="molecule type" value="Genomic_DNA"/>
</dbReference>
<evidence type="ECO:0000256" key="1">
    <source>
        <dbReference type="ARBA" id="ARBA00023015"/>
    </source>
</evidence>
<feature type="domain" description="HTH tetR-type" evidence="5">
    <location>
        <begin position="6"/>
        <end position="66"/>
    </location>
</feature>
<evidence type="ECO:0000256" key="2">
    <source>
        <dbReference type="ARBA" id="ARBA00023125"/>
    </source>
</evidence>
<dbReference type="PANTHER" id="PTHR47506">
    <property type="entry name" value="TRANSCRIPTIONAL REGULATORY PROTEIN"/>
    <property type="match status" value="1"/>
</dbReference>
<dbReference type="InterPro" id="IPR001647">
    <property type="entry name" value="HTH_TetR"/>
</dbReference>
<evidence type="ECO:0000259" key="5">
    <source>
        <dbReference type="PROSITE" id="PS50977"/>
    </source>
</evidence>
<keyword evidence="7" id="KW-1185">Reference proteome</keyword>
<keyword evidence="2 4" id="KW-0238">DNA-binding</keyword>
<evidence type="ECO:0000256" key="3">
    <source>
        <dbReference type="ARBA" id="ARBA00023163"/>
    </source>
</evidence>
<dbReference type="RefSeq" id="WP_209664451.1">
    <property type="nucleotide sequence ID" value="NZ_JAGGMS010000001.1"/>
</dbReference>
<feature type="DNA-binding region" description="H-T-H motif" evidence="4">
    <location>
        <begin position="29"/>
        <end position="48"/>
    </location>
</feature>
<comment type="caution">
    <text evidence="6">The sequence shown here is derived from an EMBL/GenBank/DDBJ whole genome shotgun (WGS) entry which is preliminary data.</text>
</comment>
<evidence type="ECO:0000313" key="6">
    <source>
        <dbReference type="EMBL" id="MBP2180971.1"/>
    </source>
</evidence>
<proteinExistence type="predicted"/>
<dbReference type="SUPFAM" id="SSF48498">
    <property type="entry name" value="Tetracyclin repressor-like, C-terminal domain"/>
    <property type="match status" value="1"/>
</dbReference>
<name>A0ABS4PQS7_9PSEU</name>
<accession>A0ABS4PQS7</accession>
<dbReference type="InterPro" id="IPR054156">
    <property type="entry name" value="YxaF_TetR_C"/>
</dbReference>
<sequence>MARHKEFDPEAVLAQAMVLFWEQGYEKTSMQDLVQHMGVHKRSMYDTFGDKRTLFLKALDHYTSRAEHTFRAAVDANADGKAALRALIEGSIEAGTEHGRGCMLVNCATELAPRDEEAAEQVERHFERTRQLLVDLVARDRDRRAAEALGTLLFNAWLGLRVQARAGQSPAQLRRMAEGLYALLD</sequence>
<organism evidence="6 7">
    <name type="scientific">Amycolatopsis magusensis</name>
    <dbReference type="NCBI Taxonomy" id="882444"/>
    <lineage>
        <taxon>Bacteria</taxon>
        <taxon>Bacillati</taxon>
        <taxon>Actinomycetota</taxon>
        <taxon>Actinomycetes</taxon>
        <taxon>Pseudonocardiales</taxon>
        <taxon>Pseudonocardiaceae</taxon>
        <taxon>Amycolatopsis</taxon>
    </lineage>
</organism>
<keyword evidence="3" id="KW-0804">Transcription</keyword>
<dbReference type="Gene3D" id="1.10.10.60">
    <property type="entry name" value="Homeodomain-like"/>
    <property type="match status" value="1"/>
</dbReference>
<dbReference type="PANTHER" id="PTHR47506:SF1">
    <property type="entry name" value="HTH-TYPE TRANSCRIPTIONAL REGULATOR YJDC"/>
    <property type="match status" value="1"/>
</dbReference>
<gene>
    <name evidence="6" type="ORF">JOM49_002497</name>
</gene>
<dbReference type="SUPFAM" id="SSF46689">
    <property type="entry name" value="Homeodomain-like"/>
    <property type="match status" value="1"/>
</dbReference>
<dbReference type="InterPro" id="IPR009057">
    <property type="entry name" value="Homeodomain-like_sf"/>
</dbReference>
<evidence type="ECO:0000313" key="7">
    <source>
        <dbReference type="Proteomes" id="UP000741013"/>
    </source>
</evidence>
<dbReference type="InterPro" id="IPR036271">
    <property type="entry name" value="Tet_transcr_reg_TetR-rel_C_sf"/>
</dbReference>
<dbReference type="Proteomes" id="UP000741013">
    <property type="component" value="Unassembled WGS sequence"/>
</dbReference>
<protein>
    <submittedName>
        <fullName evidence="6">TetR/AcrR family transcriptional repressor of nem operon</fullName>
    </submittedName>
</protein>
<dbReference type="PROSITE" id="PS50977">
    <property type="entry name" value="HTH_TETR_2"/>
    <property type="match status" value="1"/>
</dbReference>
<reference evidence="6 7" key="1">
    <citation type="submission" date="2021-03" db="EMBL/GenBank/DDBJ databases">
        <title>Sequencing the genomes of 1000 actinobacteria strains.</title>
        <authorList>
            <person name="Klenk H.-P."/>
        </authorList>
    </citation>
    <scope>NUCLEOTIDE SEQUENCE [LARGE SCALE GENOMIC DNA]</scope>
    <source>
        <strain evidence="6 7">DSM 45510</strain>
    </source>
</reference>
<dbReference type="Pfam" id="PF00440">
    <property type="entry name" value="TetR_N"/>
    <property type="match status" value="1"/>
</dbReference>